<feature type="transmembrane region" description="Helical" evidence="6">
    <location>
        <begin position="226"/>
        <end position="249"/>
    </location>
</feature>
<gene>
    <name evidence="8" type="ordered locus">Igag_1088</name>
</gene>
<keyword evidence="9" id="KW-1185">Reference proteome</keyword>
<evidence type="ECO:0000256" key="2">
    <source>
        <dbReference type="ARBA" id="ARBA00022475"/>
    </source>
</evidence>
<name>E0SNV5_IGNAA</name>
<reference evidence="8 9" key="1">
    <citation type="journal article" date="2010" name="Stand. Genomic Sci.">
        <title>Complete genome sequence of Ignisphaera aggregans type strain (AQ1.S1).</title>
        <authorList>
            <person name="Goker M."/>
            <person name="Held B."/>
            <person name="Lapidus A."/>
            <person name="Nolan M."/>
            <person name="Spring S."/>
            <person name="Yasawong M."/>
            <person name="Lucas S."/>
            <person name="Glavina Del Rio T."/>
            <person name="Tice H."/>
            <person name="Cheng J.F."/>
            <person name="Goodwin L."/>
            <person name="Tapia R."/>
            <person name="Pitluck S."/>
            <person name="Liolios K."/>
            <person name="Ivanova N."/>
            <person name="Mavromatis K."/>
            <person name="Mikhailova N."/>
            <person name="Pati A."/>
            <person name="Chen A."/>
            <person name="Palaniappan K."/>
            <person name="Brambilla E."/>
            <person name="Land M."/>
            <person name="Hauser L."/>
            <person name="Chang Y.J."/>
            <person name="Jeffries C.D."/>
            <person name="Brettin T."/>
            <person name="Detter J.C."/>
            <person name="Han C."/>
            <person name="Rohde M."/>
            <person name="Sikorski J."/>
            <person name="Woyke T."/>
            <person name="Bristow J."/>
            <person name="Eisen J.A."/>
            <person name="Markowitz V."/>
            <person name="Hugenholtz P."/>
            <person name="Kyrpides N.C."/>
            <person name="Klenk H.P."/>
        </authorList>
    </citation>
    <scope>NUCLEOTIDE SEQUENCE [LARGE SCALE GENOMIC DNA]</scope>
    <source>
        <strain evidence="9">DSM 17230 / JCM 13409 / AQ1.S1</strain>
    </source>
</reference>
<feature type="transmembrane region" description="Helical" evidence="6">
    <location>
        <begin position="117"/>
        <end position="136"/>
    </location>
</feature>
<evidence type="ECO:0000313" key="9">
    <source>
        <dbReference type="Proteomes" id="UP000001304"/>
    </source>
</evidence>
<evidence type="ECO:0000256" key="1">
    <source>
        <dbReference type="ARBA" id="ARBA00004651"/>
    </source>
</evidence>
<proteinExistence type="predicted"/>
<evidence type="ECO:0000256" key="4">
    <source>
        <dbReference type="ARBA" id="ARBA00022989"/>
    </source>
</evidence>
<keyword evidence="2" id="KW-1003">Cell membrane</keyword>
<dbReference type="PANTHER" id="PTHR42703">
    <property type="entry name" value="NADH DEHYDROGENASE"/>
    <property type="match status" value="1"/>
</dbReference>
<feature type="transmembrane region" description="Helical" evidence="6">
    <location>
        <begin position="396"/>
        <end position="416"/>
    </location>
</feature>
<dbReference type="EMBL" id="CP002098">
    <property type="protein sequence ID" value="ADM27901.1"/>
    <property type="molecule type" value="Genomic_DNA"/>
</dbReference>
<keyword evidence="4 6" id="KW-1133">Transmembrane helix</keyword>
<protein>
    <submittedName>
        <fullName evidence="8">NADH/Ubiquinone/plastoquinone (Complex I)</fullName>
    </submittedName>
</protein>
<keyword evidence="5 6" id="KW-0472">Membrane</keyword>
<evidence type="ECO:0000256" key="6">
    <source>
        <dbReference type="SAM" id="Phobius"/>
    </source>
</evidence>
<keyword evidence="8" id="KW-0830">Ubiquinone</keyword>
<evidence type="ECO:0000256" key="3">
    <source>
        <dbReference type="ARBA" id="ARBA00022692"/>
    </source>
</evidence>
<dbReference type="HOGENOM" id="CLU_007100_9_5_2"/>
<feature type="transmembrane region" description="Helical" evidence="6">
    <location>
        <begin position="6"/>
        <end position="29"/>
    </location>
</feature>
<feature type="transmembrane region" description="Helical" evidence="6">
    <location>
        <begin position="470"/>
        <end position="492"/>
    </location>
</feature>
<feature type="domain" description="NADH:quinone oxidoreductase/Mrp antiporter transmembrane" evidence="7">
    <location>
        <begin position="137"/>
        <end position="443"/>
    </location>
</feature>
<accession>E0SNV5</accession>
<dbReference type="InterPro" id="IPR050586">
    <property type="entry name" value="CPA3_Na-H_Antiporter_D"/>
</dbReference>
<feature type="transmembrane region" description="Helical" evidence="6">
    <location>
        <begin position="356"/>
        <end position="375"/>
    </location>
</feature>
<sequence length="528" mass="59176">MSIDISLLISSIPILGIAIALAILLTSIVMRNRSIRTIIHVLFLVFLFLITIAIAIIFINLYNNPVSYYCFGGWPQPLGICYILDAYTTYFLFLVLVVFLPIALYSIWYSRHIDNYYYLYILIIIHICGLIALCLTSDFFNMYVMIEVIGISAYGLIAFYRYRVRALIASIRYAILGSLFTSLLFLSIAILYLSTGSLSIAVNGAILRNDNLGLAVSASLRSVDGVIIYIVIAIWIGLFISAIFPNHIWLPDAHSEAPTTVSALLSSLSVVTGIYIVSRIYYTLVYNSIVMDRISIINIILMVLGSISSILGSIMLIKEDDVKRIFAYSTIMNMGYIVLGIAITNPIGIKASLLHTLSHGIGKSMAFLSIGIFIWRYQTRNIFALEGRGYENPITTIFLTIALLNLIGLPPTAGFYSKLMLARAFLETRNYPVLGIFLATIVISAYGYSRVLEHLLKPLPPQYRTHEKEHLSPFVTSSLVTLSITIVLVVLLQPYIEQFLDIATQSLIHTYENYRYVLVEQLQNILIP</sequence>
<feature type="transmembrane region" description="Helical" evidence="6">
    <location>
        <begin position="41"/>
        <end position="62"/>
    </location>
</feature>
<dbReference type="Pfam" id="PF00361">
    <property type="entry name" value="Proton_antipo_M"/>
    <property type="match status" value="1"/>
</dbReference>
<dbReference type="KEGG" id="iag:Igag_1088"/>
<feature type="transmembrane region" description="Helical" evidence="6">
    <location>
        <begin position="142"/>
        <end position="161"/>
    </location>
</feature>
<keyword evidence="3 6" id="KW-0812">Transmembrane</keyword>
<comment type="subcellular location">
    <subcellularLocation>
        <location evidence="1">Cell membrane</location>
        <topology evidence="1">Multi-pass membrane protein</topology>
    </subcellularLocation>
</comment>
<dbReference type="STRING" id="583356.Igag_1088"/>
<dbReference type="AlphaFoldDB" id="E0SNV5"/>
<dbReference type="InterPro" id="IPR001750">
    <property type="entry name" value="ND/Mrp_TM"/>
</dbReference>
<organism evidence="8 9">
    <name type="scientific">Ignisphaera aggregans (strain DSM 17230 / JCM 13409 / AQ1.S1)</name>
    <dbReference type="NCBI Taxonomy" id="583356"/>
    <lineage>
        <taxon>Archaea</taxon>
        <taxon>Thermoproteota</taxon>
        <taxon>Thermoprotei</taxon>
        <taxon>Desulfurococcales</taxon>
        <taxon>Desulfurococcaceae</taxon>
        <taxon>Ignisphaera</taxon>
    </lineage>
</organism>
<dbReference type="GO" id="GO:0005886">
    <property type="term" value="C:plasma membrane"/>
    <property type="evidence" value="ECO:0007669"/>
    <property type="project" value="UniProtKB-SubCell"/>
</dbReference>
<feature type="transmembrane region" description="Helical" evidence="6">
    <location>
        <begin position="294"/>
        <end position="316"/>
    </location>
</feature>
<dbReference type="BioCyc" id="IAGG583356:GHAH-1069-MONOMER"/>
<evidence type="ECO:0000313" key="8">
    <source>
        <dbReference type="EMBL" id="ADM27901.1"/>
    </source>
</evidence>
<feature type="transmembrane region" description="Helical" evidence="6">
    <location>
        <begin position="431"/>
        <end position="449"/>
    </location>
</feature>
<dbReference type="Proteomes" id="UP000001304">
    <property type="component" value="Chromosome"/>
</dbReference>
<evidence type="ECO:0000256" key="5">
    <source>
        <dbReference type="ARBA" id="ARBA00023136"/>
    </source>
</evidence>
<dbReference type="PRINTS" id="PR01434">
    <property type="entry name" value="NADHDHGNASE5"/>
</dbReference>
<feature type="transmembrane region" description="Helical" evidence="6">
    <location>
        <begin position="173"/>
        <end position="206"/>
    </location>
</feature>
<feature type="transmembrane region" description="Helical" evidence="6">
    <location>
        <begin position="325"/>
        <end position="344"/>
    </location>
</feature>
<dbReference type="PANTHER" id="PTHR42703:SF1">
    <property type="entry name" value="NA(+)_H(+) ANTIPORTER SUBUNIT D1"/>
    <property type="match status" value="1"/>
</dbReference>
<feature type="transmembrane region" description="Helical" evidence="6">
    <location>
        <begin position="82"/>
        <end position="105"/>
    </location>
</feature>
<feature type="transmembrane region" description="Helical" evidence="6">
    <location>
        <begin position="261"/>
        <end position="282"/>
    </location>
</feature>
<evidence type="ECO:0000259" key="7">
    <source>
        <dbReference type="Pfam" id="PF00361"/>
    </source>
</evidence>